<evidence type="ECO:0000313" key="2">
    <source>
        <dbReference type="Proteomes" id="UP001144978"/>
    </source>
</evidence>
<accession>A0ACC1Q9M2</accession>
<organism evidence="1 2">
    <name type="scientific">Trametes sanguinea</name>
    <dbReference type="NCBI Taxonomy" id="158606"/>
    <lineage>
        <taxon>Eukaryota</taxon>
        <taxon>Fungi</taxon>
        <taxon>Dikarya</taxon>
        <taxon>Basidiomycota</taxon>
        <taxon>Agaricomycotina</taxon>
        <taxon>Agaricomycetes</taxon>
        <taxon>Polyporales</taxon>
        <taxon>Polyporaceae</taxon>
        <taxon>Trametes</taxon>
    </lineage>
</organism>
<reference evidence="1" key="1">
    <citation type="submission" date="2022-08" db="EMBL/GenBank/DDBJ databases">
        <title>Genome Sequence of Pycnoporus sanguineus.</title>
        <authorList>
            <person name="Buettner E."/>
        </authorList>
    </citation>
    <scope>NUCLEOTIDE SEQUENCE</scope>
    <source>
        <strain evidence="1">CG-C14</strain>
    </source>
</reference>
<keyword evidence="2" id="KW-1185">Reference proteome</keyword>
<comment type="caution">
    <text evidence="1">The sequence shown here is derived from an EMBL/GenBank/DDBJ whole genome shotgun (WGS) entry which is preliminary data.</text>
</comment>
<evidence type="ECO:0000313" key="1">
    <source>
        <dbReference type="EMBL" id="KAJ3015805.1"/>
    </source>
</evidence>
<dbReference type="Proteomes" id="UP001144978">
    <property type="component" value="Unassembled WGS sequence"/>
</dbReference>
<gene>
    <name evidence="1" type="ORF">NUW54_g945</name>
</gene>
<name>A0ACC1Q9M2_9APHY</name>
<sequence length="411" mass="45480">MENGMATVPLVGPGTSDRIAEAVRRSGPLLRPIASSRGVLMERKSRPSPQTAYLERIYQPRSSDVVLRRYKVRQKVGYGSFGTVVQAEDGITGTIVAIKLLHKMQGLHNDIRQEERVFEILAGGCSPRISLFAQVLQSGTFKGFHCTVFDFCDATLYDLIESGEGMMPLPPFHIREIALQIIQGIEYLHSLGLVHTDIKPDNIALRRADTVTVQQLDRGTFRKKRLLVSTAICIIDLGGAMTFGQASAMQRPVCPRMYRAPEVILGMPWSSPVDAFAVGCVIAELCLVKNLFHPETESNGEHLAMIERIVGRFPRDFAKLAESKRPGTFHLGATVAVLFPPHGIPSAGEQFADSMRRLLDARPLSSAIYDVQLVDLLKKLMMPDPAQRSLLGDAARHVYFDHTVTWTGAQY</sequence>
<dbReference type="EMBL" id="JANSHE010000143">
    <property type="protein sequence ID" value="KAJ3015805.1"/>
    <property type="molecule type" value="Genomic_DNA"/>
</dbReference>
<proteinExistence type="predicted"/>
<protein>
    <submittedName>
        <fullName evidence="1">Uncharacterized protein</fullName>
    </submittedName>
</protein>